<dbReference type="RefSeq" id="WP_323450022.1">
    <property type="nucleotide sequence ID" value="NZ_BSBI01000013.1"/>
</dbReference>
<feature type="region of interest" description="Disordered" evidence="1">
    <location>
        <begin position="24"/>
        <end position="51"/>
    </location>
</feature>
<comment type="caution">
    <text evidence="2">The sequence shown here is derived from an EMBL/GenBank/DDBJ whole genome shotgun (WGS) entry which is preliminary data.</text>
</comment>
<reference evidence="2 3" key="1">
    <citation type="submission" date="2022-10" db="EMBL/GenBank/DDBJ databases">
        <title>Draft genome sequence of Streptomyces sp. YSPA8.</title>
        <authorList>
            <person name="Moriuchi R."/>
            <person name="Dohra H."/>
            <person name="Yamamura H."/>
            <person name="Kodani S."/>
        </authorList>
    </citation>
    <scope>NUCLEOTIDE SEQUENCE [LARGE SCALE GENOMIC DNA]</scope>
    <source>
        <strain evidence="2 3">YSPA8</strain>
    </source>
</reference>
<organism evidence="2 3">
    <name type="scientific">Streptomyces yaizuensis</name>
    <dbReference type="NCBI Taxonomy" id="2989713"/>
    <lineage>
        <taxon>Bacteria</taxon>
        <taxon>Bacillati</taxon>
        <taxon>Actinomycetota</taxon>
        <taxon>Actinomycetes</taxon>
        <taxon>Kitasatosporales</taxon>
        <taxon>Streptomycetaceae</taxon>
        <taxon>Streptomyces</taxon>
    </lineage>
</organism>
<evidence type="ECO:0000313" key="2">
    <source>
        <dbReference type="EMBL" id="GLF98033.1"/>
    </source>
</evidence>
<accession>A0ABQ5P6C9</accession>
<evidence type="ECO:0000313" key="3">
    <source>
        <dbReference type="Proteomes" id="UP001291653"/>
    </source>
</evidence>
<proteinExistence type="predicted"/>
<evidence type="ECO:0000256" key="1">
    <source>
        <dbReference type="SAM" id="MobiDB-lite"/>
    </source>
</evidence>
<dbReference type="Proteomes" id="UP001291653">
    <property type="component" value="Unassembled WGS sequence"/>
</dbReference>
<protein>
    <submittedName>
        <fullName evidence="2">Uncharacterized protein</fullName>
    </submittedName>
</protein>
<name>A0ABQ5P6C9_9ACTN</name>
<keyword evidence="3" id="KW-1185">Reference proteome</keyword>
<sequence>MCPAARAYAAPPAAAAYAVAYDSSPGLSTHARTRRERSRQPGPALSRAPHRLRPSAQTVHFSRPLISHTSGSAVKQVGQHPSDQAGGWHGSVAQAVMMMWPPYAHSMP</sequence>
<gene>
    <name evidence="2" type="ORF">SYYSPA8_27070</name>
</gene>
<dbReference type="EMBL" id="BSBI01000013">
    <property type="protein sequence ID" value="GLF98033.1"/>
    <property type="molecule type" value="Genomic_DNA"/>
</dbReference>